<evidence type="ECO:0000313" key="6">
    <source>
        <dbReference type="EMBL" id="QNV23251.1"/>
    </source>
</evidence>
<evidence type="ECO:0000313" key="11">
    <source>
        <dbReference type="Proteomes" id="UP000516419"/>
    </source>
</evidence>
<evidence type="ECO:0000313" key="3">
    <source>
        <dbReference type="EMBL" id="KQE04206.1"/>
    </source>
</evidence>
<reference evidence="3 8" key="1">
    <citation type="submission" date="2015-10" db="EMBL/GenBank/DDBJ databases">
        <title>The utility of whole genome sequencing in characterizing Acinetobacter epidemiology and analyzing hospital outbreaks.</title>
        <authorList>
            <person name="Ozer E.A."/>
            <person name="Fitzpatrick M.A."/>
            <person name="Hauser A.R."/>
        </authorList>
    </citation>
    <scope>NUCLEOTIDE SEQUENCE [LARGE SCALE GENOMIC DNA]</scope>
    <source>
        <strain evidence="3 8">ABBL072</strain>
    </source>
</reference>
<feature type="chain" id="PRO_5015036264" evidence="2">
    <location>
        <begin position="23"/>
        <end position="351"/>
    </location>
</feature>
<sequence>MTLKLLKLSFLVTAAFSSYVQAATSVNDILNKQIIATNSENINSTKVVSELCIFSCDLLSTNPEVSYGGMDELYVLLREKYGLDSKQSCKFYKRTTGNVILDTQYKIAALQGTPNPDAYSDSIFNNLIYKQGIYSSSDVNVDIYYDLVDIARINNPELDENSKNNLVKTFQMRHRFIANSCGEKFMMAYDKYLNKVSELREAEYIEAINKKNAKEREKEEWEEEIRLAKQARDRADAEREEQARLIDAKKRENRQKINLCKSTNNYKLFIESSNVVSARNSIKVAQDVLKEEDRLQSFSGVTRLDRRYAAAQRIEYGQKTLNQSFAKYKQLGGSASSVATVTPLNNPCKGL</sequence>
<dbReference type="KEGG" id="abw:BL01_00035"/>
<dbReference type="EMBL" id="CP061525">
    <property type="protein sequence ID" value="QNV23251.1"/>
    <property type="molecule type" value="Genomic_DNA"/>
</dbReference>
<reference evidence="4" key="4">
    <citation type="submission" date="2019-07" db="EMBL/GenBank/DDBJ databases">
        <title>Biological characteristics of mucoid Acinetobacter baumannii from a general hospital in China.</title>
        <authorList>
            <person name="Hua X."/>
            <person name="Yu Y."/>
        </authorList>
    </citation>
    <scope>NUCLEOTIDE SEQUENCE</scope>
    <source>
        <strain evidence="4">N8</strain>
    </source>
</reference>
<evidence type="ECO:0000313" key="4">
    <source>
        <dbReference type="EMBL" id="MDR8430004.1"/>
    </source>
</evidence>
<dbReference type="Proteomes" id="UP000252694">
    <property type="component" value="Unassembled WGS sequence"/>
</dbReference>
<dbReference type="EMBL" id="NEPB01000013">
    <property type="protein sequence ID" value="PRN35363.1"/>
    <property type="molecule type" value="Genomic_DNA"/>
</dbReference>
<evidence type="ECO:0000313" key="8">
    <source>
        <dbReference type="Proteomes" id="UP000051449"/>
    </source>
</evidence>
<evidence type="ECO:0000313" key="9">
    <source>
        <dbReference type="Proteomes" id="UP000237823"/>
    </source>
</evidence>
<protein>
    <submittedName>
        <fullName evidence="4">Uncharacterized protein</fullName>
    </submittedName>
</protein>
<proteinExistence type="predicted"/>
<reference evidence="6 11" key="5">
    <citation type="submission" date="2020-09" db="EMBL/GenBank/DDBJ databases">
        <title>Carbapenem-Resistant Acinetobacter baumannii devoid of typical resistance factors.</title>
        <authorList>
            <person name="Hoffmann M."/>
            <person name="Luo Y."/>
            <person name="Strain E."/>
            <person name="Rand H."/>
            <person name="Javkar K.G."/>
        </authorList>
    </citation>
    <scope>NUCLEOTIDE SEQUENCE [LARGE SCALE GENOMIC DNA]</scope>
    <source>
        <strain evidence="6 11">CFSAN093705</strain>
    </source>
</reference>
<dbReference type="Proteomes" id="UP000051449">
    <property type="component" value="Unassembled WGS sequence"/>
</dbReference>
<name>A0A0D8EKB4_ACIBA</name>
<evidence type="ECO:0000256" key="1">
    <source>
        <dbReference type="SAM" id="Coils"/>
    </source>
</evidence>
<dbReference type="Proteomes" id="UP000516419">
    <property type="component" value="Chromosome"/>
</dbReference>
<accession>A0A0D8EKB4</accession>
<reference evidence="7 10" key="3">
    <citation type="submission" date="2018-07" db="EMBL/GenBank/DDBJ databases">
        <authorList>
            <consortium name="Pathogen Informatics"/>
        </authorList>
    </citation>
    <scope>NUCLEOTIDE SEQUENCE [LARGE SCALE GENOMIC DNA]</scope>
    <source>
        <strain evidence="7 10">4300STDY7045823</strain>
    </source>
</reference>
<keyword evidence="1" id="KW-0175">Coiled coil</keyword>
<evidence type="ECO:0000256" key="2">
    <source>
        <dbReference type="SAM" id="SignalP"/>
    </source>
</evidence>
<dbReference type="EMBL" id="UFMQ01000013">
    <property type="protein sequence ID" value="SST26136.1"/>
    <property type="molecule type" value="Genomic_DNA"/>
</dbReference>
<dbReference type="EMBL" id="VMAF01000002">
    <property type="protein sequence ID" value="MDR8430004.1"/>
    <property type="molecule type" value="Genomic_DNA"/>
</dbReference>
<feature type="coiled-coil region" evidence="1">
    <location>
        <begin position="204"/>
        <end position="252"/>
    </location>
</feature>
<dbReference type="EMBL" id="LLGC01000172">
    <property type="protein sequence ID" value="KQE04206.1"/>
    <property type="molecule type" value="Genomic_DNA"/>
</dbReference>
<evidence type="ECO:0000313" key="10">
    <source>
        <dbReference type="Proteomes" id="UP000252694"/>
    </source>
</evidence>
<gene>
    <name evidence="3" type="ORF">APD33_11810</name>
    <name evidence="5" type="ORF">B9W25_08565</name>
    <name evidence="4" type="ORF">FPK63_02690</name>
    <name evidence="6" type="ORF">FQZ18_07945</name>
    <name evidence="7" type="ORF">SAMEA104305318_02673</name>
</gene>
<organism evidence="4">
    <name type="scientific">Acinetobacter baumannii</name>
    <dbReference type="NCBI Taxonomy" id="470"/>
    <lineage>
        <taxon>Bacteria</taxon>
        <taxon>Pseudomonadati</taxon>
        <taxon>Pseudomonadota</taxon>
        <taxon>Gammaproteobacteria</taxon>
        <taxon>Moraxellales</taxon>
        <taxon>Moraxellaceae</taxon>
        <taxon>Acinetobacter</taxon>
        <taxon>Acinetobacter calcoaceticus/baumannii complex</taxon>
    </lineage>
</organism>
<dbReference type="RefSeq" id="WP_000172885.1">
    <property type="nucleotide sequence ID" value="NZ_AP025531.1"/>
</dbReference>
<evidence type="ECO:0000313" key="5">
    <source>
        <dbReference type="EMBL" id="PRN35363.1"/>
    </source>
</evidence>
<evidence type="ECO:0000313" key="7">
    <source>
        <dbReference type="EMBL" id="SST26136.1"/>
    </source>
</evidence>
<dbReference type="Proteomes" id="UP000237823">
    <property type="component" value="Unassembled WGS sequence"/>
</dbReference>
<keyword evidence="2" id="KW-0732">Signal</keyword>
<feature type="signal peptide" evidence="2">
    <location>
        <begin position="1"/>
        <end position="22"/>
    </location>
</feature>
<dbReference type="AlphaFoldDB" id="A0A0D8EKB4"/>
<reference evidence="5 9" key="2">
    <citation type="submission" date="2017-04" db="EMBL/GenBank/DDBJ databases">
        <title>Comparison of Acinetobacter baumannii whole genome sequences from two major hospitals in Kuwait.</title>
        <authorList>
            <person name="Nasser K."/>
            <person name="Habibi N."/>
            <person name="Khan M.W."/>
            <person name="Purohit P."/>
            <person name="Al-Obaid I."/>
            <person name="Dhar R."/>
            <person name="Al-Fouzan W."/>
            <person name="Mustafa A.S."/>
        </authorList>
    </citation>
    <scope>NUCLEOTIDE SEQUENCE [LARGE SCALE GENOMIC DNA]</scope>
    <source>
        <strain evidence="5 9">KUFAR57</strain>
    </source>
</reference>